<dbReference type="Pfam" id="PF00355">
    <property type="entry name" value="Rieske"/>
    <property type="match status" value="1"/>
</dbReference>
<dbReference type="PROSITE" id="PS51296">
    <property type="entry name" value="RIESKE"/>
    <property type="match status" value="1"/>
</dbReference>
<keyword evidence="4" id="KW-0408">Iron</keyword>
<evidence type="ECO:0000256" key="3">
    <source>
        <dbReference type="ARBA" id="ARBA00023002"/>
    </source>
</evidence>
<evidence type="ECO:0000313" key="9">
    <source>
        <dbReference type="EMBL" id="KAK8016912.1"/>
    </source>
</evidence>
<evidence type="ECO:0000259" key="8">
    <source>
        <dbReference type="PROSITE" id="PS51296"/>
    </source>
</evidence>
<keyword evidence="7" id="KW-1133">Transmembrane helix</keyword>
<evidence type="ECO:0000256" key="1">
    <source>
        <dbReference type="ARBA" id="ARBA00022714"/>
    </source>
</evidence>
<evidence type="ECO:0000256" key="7">
    <source>
        <dbReference type="SAM" id="Phobius"/>
    </source>
</evidence>
<dbReference type="InterPro" id="IPR017941">
    <property type="entry name" value="Rieske_2Fe-2S"/>
</dbReference>
<dbReference type="Gene3D" id="2.102.10.10">
    <property type="entry name" value="Rieske [2Fe-2S] iron-sulphur domain"/>
    <property type="match status" value="1"/>
</dbReference>
<dbReference type="PANTHER" id="PTHR43756">
    <property type="entry name" value="CHOLINE MONOOXYGENASE, CHLOROPLASTIC"/>
    <property type="match status" value="1"/>
</dbReference>
<keyword evidence="10" id="KW-1185">Reference proteome</keyword>
<reference evidence="9 10" key="1">
    <citation type="submission" date="2023-01" db="EMBL/GenBank/DDBJ databases">
        <title>Analysis of 21 Apiospora genomes using comparative genomics revels a genus with tremendous synthesis potential of carbohydrate active enzymes and secondary metabolites.</title>
        <authorList>
            <person name="Sorensen T."/>
        </authorList>
    </citation>
    <scope>NUCLEOTIDE SEQUENCE [LARGE SCALE GENOMIC DNA]</scope>
    <source>
        <strain evidence="9 10">CBS 33761</strain>
    </source>
</reference>
<organism evidence="9 10">
    <name type="scientific">Apiospora rasikravindrae</name>
    <dbReference type="NCBI Taxonomy" id="990691"/>
    <lineage>
        <taxon>Eukaryota</taxon>
        <taxon>Fungi</taxon>
        <taxon>Dikarya</taxon>
        <taxon>Ascomycota</taxon>
        <taxon>Pezizomycotina</taxon>
        <taxon>Sordariomycetes</taxon>
        <taxon>Xylariomycetidae</taxon>
        <taxon>Amphisphaeriales</taxon>
        <taxon>Apiosporaceae</taxon>
        <taxon>Apiospora</taxon>
    </lineage>
</organism>
<feature type="transmembrane region" description="Helical" evidence="7">
    <location>
        <begin position="12"/>
        <end position="36"/>
    </location>
</feature>
<keyword evidence="3" id="KW-0560">Oxidoreductase</keyword>
<dbReference type="PANTHER" id="PTHR43756:SF5">
    <property type="entry name" value="CHOLINE MONOOXYGENASE, CHLOROPLASTIC"/>
    <property type="match status" value="1"/>
</dbReference>
<feature type="compositionally biased region" description="Low complexity" evidence="6">
    <location>
        <begin position="469"/>
        <end position="484"/>
    </location>
</feature>
<keyword evidence="5" id="KW-0411">Iron-sulfur</keyword>
<dbReference type="SUPFAM" id="SSF50022">
    <property type="entry name" value="ISP domain"/>
    <property type="match status" value="1"/>
</dbReference>
<dbReference type="Proteomes" id="UP001444661">
    <property type="component" value="Unassembled WGS sequence"/>
</dbReference>
<evidence type="ECO:0000313" key="10">
    <source>
        <dbReference type="Proteomes" id="UP001444661"/>
    </source>
</evidence>
<feature type="region of interest" description="Disordered" evidence="6">
    <location>
        <begin position="401"/>
        <end position="484"/>
    </location>
</feature>
<sequence>MFPDLVLLPNGAFVPVQLLILSLALACVACLAWILVASPTKNAVWYSLALKKGASRAGLNAAEKGTSSVAIRAEHIPYDLEKRAILHRYQAFFLVGRNEAKLALRRTQRWMMIAHASHFPKPGDYRTYTVASIPLLVIRGPDGILRAFHNVCRHRAYTVARKPCGSSLRLACKYHGWQYDAAGRLVKAPQFADKPGFDLAANGLFRIHLRIDSGRFVFVNLATELADAFPWTDLSSPALKALDFGQKGMVEWEVELDVGWRVATLLPWFLDRARFVNHSWPKKALTYLYSSNGLHLQYVDDASFICDLGAGDFLLISALPLTGHKSIAKCTYLPSTVASAALDANLNANNNNNKNKSIMVEDLVRAELGAAVASLQRHRMATTALDFQQSAVRERLDKFSRHVHQHRRAETLAGRKLNPALRRPTPAAGSGFGSRPTTTIRGTTTANKNKNYPIGSAGEHLSTATTAGSSQQQQQQQEQQQSDVNNVGAVVDGDAAAADLEAEAIGNILDGLGDGATTSGWCPLLAGERSSELEW</sequence>
<accession>A0ABR1RPZ9</accession>
<keyword evidence="1" id="KW-0001">2Fe-2S</keyword>
<name>A0ABR1RPZ9_9PEZI</name>
<keyword evidence="7" id="KW-0472">Membrane</keyword>
<evidence type="ECO:0000256" key="4">
    <source>
        <dbReference type="ARBA" id="ARBA00023004"/>
    </source>
</evidence>
<dbReference type="PRINTS" id="PR00090">
    <property type="entry name" value="RNGDIOXGNASE"/>
</dbReference>
<dbReference type="InterPro" id="IPR001663">
    <property type="entry name" value="Rng_hydr_dOase-A"/>
</dbReference>
<evidence type="ECO:0000256" key="6">
    <source>
        <dbReference type="SAM" id="MobiDB-lite"/>
    </source>
</evidence>
<keyword evidence="2" id="KW-0479">Metal-binding</keyword>
<dbReference type="CDD" id="cd03469">
    <property type="entry name" value="Rieske_RO_Alpha_N"/>
    <property type="match status" value="1"/>
</dbReference>
<dbReference type="InterPro" id="IPR036922">
    <property type="entry name" value="Rieske_2Fe-2S_sf"/>
</dbReference>
<keyword evidence="7" id="KW-0812">Transmembrane</keyword>
<proteinExistence type="predicted"/>
<evidence type="ECO:0000256" key="2">
    <source>
        <dbReference type="ARBA" id="ARBA00022723"/>
    </source>
</evidence>
<comment type="caution">
    <text evidence="9">The sequence shown here is derived from an EMBL/GenBank/DDBJ whole genome shotgun (WGS) entry which is preliminary data.</text>
</comment>
<protein>
    <recommendedName>
        <fullName evidence="8">Rieske domain-containing protein</fullName>
    </recommendedName>
</protein>
<gene>
    <name evidence="9" type="ORF">PG993_015101</name>
</gene>
<dbReference type="EMBL" id="JAQQWK010000014">
    <property type="protein sequence ID" value="KAK8016912.1"/>
    <property type="molecule type" value="Genomic_DNA"/>
</dbReference>
<evidence type="ECO:0000256" key="5">
    <source>
        <dbReference type="ARBA" id="ARBA00023014"/>
    </source>
</evidence>
<feature type="domain" description="Rieske" evidence="8">
    <location>
        <begin position="110"/>
        <end position="208"/>
    </location>
</feature>